<name>A0A1I6JBL0_9EURY</name>
<feature type="transmembrane region" description="Helical" evidence="7">
    <location>
        <begin position="163"/>
        <end position="184"/>
    </location>
</feature>
<feature type="region of interest" description="Disordered" evidence="6">
    <location>
        <begin position="267"/>
        <end position="385"/>
    </location>
</feature>
<evidence type="ECO:0000256" key="5">
    <source>
        <dbReference type="ARBA" id="ARBA00023136"/>
    </source>
</evidence>
<keyword evidence="3 7" id="KW-0812">Transmembrane</keyword>
<dbReference type="InterPro" id="IPR017039">
    <property type="entry name" value="Virul_fac_BrkB"/>
</dbReference>
<feature type="transmembrane region" description="Helical" evidence="7">
    <location>
        <begin position="387"/>
        <end position="410"/>
    </location>
</feature>
<feature type="compositionally biased region" description="Basic residues" evidence="6">
    <location>
        <begin position="374"/>
        <end position="383"/>
    </location>
</feature>
<evidence type="ECO:0000256" key="6">
    <source>
        <dbReference type="SAM" id="MobiDB-lite"/>
    </source>
</evidence>
<evidence type="ECO:0000313" key="8">
    <source>
        <dbReference type="EMBL" id="SFR76326.1"/>
    </source>
</evidence>
<accession>A0A1I6JBL0</accession>
<feature type="transmembrane region" description="Helical" evidence="7">
    <location>
        <begin position="196"/>
        <end position="216"/>
    </location>
</feature>
<feature type="transmembrane region" description="Helical" evidence="7">
    <location>
        <begin position="134"/>
        <end position="157"/>
    </location>
</feature>
<dbReference type="EMBL" id="FOYT01000007">
    <property type="protein sequence ID" value="SFR76326.1"/>
    <property type="molecule type" value="Genomic_DNA"/>
</dbReference>
<sequence>MRFEGGETTAVLRTVVERVREQNLTFLAGSLAYSAFVSLIPLLLLLLLAVGSVGNEMVAARVSGLTEAYLTAGAQTEIRAAVDNAGGEVGLSVTGVLVLLWGALKLFRGLDTAFAEVYVTEYESSLFEQFRDGLVALVALGVSLVALTLAGGAFAYLRIPLLHVLNPLFLLAGLSLTFLPLYYVFPDVEMTVREALPGAVVAAGGWAILEVGFQVYAANAGRYEAYGVIGGVLLLLTWLYFGGFVLLVGAAVNAVIRERERARLDATAGGDVGPFERTGEPAVDADSPGDADSTTETNSTTTAASGTETNSATTAASGTETNSTTTAASGTETDSATTETAPTTETDGPRSNDEAAASDRRERDGSGGDDGDRRSRRRSRSRSTRNVVAAFAVGVAVGLAAVAAAAVRFAR</sequence>
<dbReference type="NCBIfam" id="TIGR00765">
    <property type="entry name" value="yihY_not_rbn"/>
    <property type="match status" value="1"/>
</dbReference>
<evidence type="ECO:0000256" key="7">
    <source>
        <dbReference type="SAM" id="Phobius"/>
    </source>
</evidence>
<dbReference type="GO" id="GO:0005886">
    <property type="term" value="C:plasma membrane"/>
    <property type="evidence" value="ECO:0007669"/>
    <property type="project" value="UniProtKB-SubCell"/>
</dbReference>
<feature type="transmembrane region" description="Helical" evidence="7">
    <location>
        <begin position="31"/>
        <end position="51"/>
    </location>
</feature>
<keyword evidence="9" id="KW-1185">Reference proteome</keyword>
<evidence type="ECO:0000256" key="2">
    <source>
        <dbReference type="ARBA" id="ARBA00022475"/>
    </source>
</evidence>
<dbReference type="AlphaFoldDB" id="A0A1I6JBL0"/>
<keyword evidence="2" id="KW-1003">Cell membrane</keyword>
<feature type="compositionally biased region" description="Low complexity" evidence="6">
    <location>
        <begin position="290"/>
        <end position="346"/>
    </location>
</feature>
<evidence type="ECO:0000313" key="9">
    <source>
        <dbReference type="Proteomes" id="UP000198531"/>
    </source>
</evidence>
<feature type="compositionally biased region" description="Basic and acidic residues" evidence="6">
    <location>
        <begin position="347"/>
        <end position="373"/>
    </location>
</feature>
<evidence type="ECO:0000256" key="4">
    <source>
        <dbReference type="ARBA" id="ARBA00022989"/>
    </source>
</evidence>
<dbReference type="PANTHER" id="PTHR30213:SF0">
    <property type="entry name" value="UPF0761 MEMBRANE PROTEIN YIHY"/>
    <property type="match status" value="1"/>
</dbReference>
<dbReference type="STRING" id="553469.SAMN04487947_4253"/>
<protein>
    <submittedName>
        <fullName evidence="8">Virulence factor BrkB</fullName>
    </submittedName>
</protein>
<keyword evidence="4 7" id="KW-1133">Transmembrane helix</keyword>
<gene>
    <name evidence="8" type="ORF">SAMN04487947_4253</name>
</gene>
<dbReference type="Proteomes" id="UP000198531">
    <property type="component" value="Unassembled WGS sequence"/>
</dbReference>
<dbReference type="PANTHER" id="PTHR30213">
    <property type="entry name" value="INNER MEMBRANE PROTEIN YHJD"/>
    <property type="match status" value="1"/>
</dbReference>
<evidence type="ECO:0000256" key="1">
    <source>
        <dbReference type="ARBA" id="ARBA00004651"/>
    </source>
</evidence>
<dbReference type="Pfam" id="PF03631">
    <property type="entry name" value="Virul_fac_BrkB"/>
    <property type="match status" value="1"/>
</dbReference>
<comment type="subcellular location">
    <subcellularLocation>
        <location evidence="1">Cell membrane</location>
        <topology evidence="1">Multi-pass membrane protein</topology>
    </subcellularLocation>
</comment>
<proteinExistence type="predicted"/>
<keyword evidence="5 7" id="KW-0472">Membrane</keyword>
<organism evidence="8 9">
    <name type="scientific">Halogeometricum rufum</name>
    <dbReference type="NCBI Taxonomy" id="553469"/>
    <lineage>
        <taxon>Archaea</taxon>
        <taxon>Methanobacteriati</taxon>
        <taxon>Methanobacteriota</taxon>
        <taxon>Stenosarchaea group</taxon>
        <taxon>Halobacteria</taxon>
        <taxon>Halobacteriales</taxon>
        <taxon>Haloferacaceae</taxon>
        <taxon>Halogeometricum</taxon>
    </lineage>
</organism>
<evidence type="ECO:0000256" key="3">
    <source>
        <dbReference type="ARBA" id="ARBA00022692"/>
    </source>
</evidence>
<reference evidence="9" key="1">
    <citation type="submission" date="2016-10" db="EMBL/GenBank/DDBJ databases">
        <authorList>
            <person name="Varghese N."/>
            <person name="Submissions S."/>
        </authorList>
    </citation>
    <scope>NUCLEOTIDE SEQUENCE [LARGE SCALE GENOMIC DNA]</scope>
    <source>
        <strain evidence="9">CGMCC 1.7736</strain>
    </source>
</reference>
<feature type="transmembrane region" description="Helical" evidence="7">
    <location>
        <begin position="228"/>
        <end position="256"/>
    </location>
</feature>